<dbReference type="PROSITE" id="PS51257">
    <property type="entry name" value="PROKAR_LIPOPROTEIN"/>
    <property type="match status" value="1"/>
</dbReference>
<proteinExistence type="predicted"/>
<sequence>MKMFTLKKLSYYSFLTLIISMGFISCKKTEAVDSTLSSLRVINISPTLSTYNVYLDGTALNTAALPFAGSTAYTTKTSGAYTLKFTTESSIESVLTKSVNLNASTYQSFYLINKPSALDVLALTDDLSVPSTDKAYIRFINLSPDASAMDLAKTGSTSSYTTAKAYKSASGFIAIDPGTFTLDLKETSSGAIKAVSESSTFTAAYHYDIIAGGVVSPANDTERSLSLRVVAIK</sequence>
<dbReference type="AlphaFoldDB" id="A0A4R2HK15"/>
<dbReference type="EMBL" id="BMJO01000003">
    <property type="protein sequence ID" value="GGE55143.1"/>
    <property type="molecule type" value="Genomic_DNA"/>
</dbReference>
<reference evidence="5" key="2">
    <citation type="journal article" date="2019" name="Int. J. Syst. Evol. Microbiol.">
        <title>The Global Catalogue of Microorganisms (GCM) 10K type strain sequencing project: providing services to taxonomists for standard genome sequencing and annotation.</title>
        <authorList>
            <consortium name="The Broad Institute Genomics Platform"/>
            <consortium name="The Broad Institute Genome Sequencing Center for Infectious Disease"/>
            <person name="Wu L."/>
            <person name="Ma J."/>
        </authorList>
    </citation>
    <scope>NUCLEOTIDE SEQUENCE [LARGE SCALE GENOMIC DNA]</scope>
    <source>
        <strain evidence="5">CGMCC 1.15644</strain>
    </source>
</reference>
<evidence type="ECO:0000313" key="3">
    <source>
        <dbReference type="EMBL" id="TCO29226.1"/>
    </source>
</evidence>
<gene>
    <name evidence="3" type="ORF">EV200_102649</name>
    <name evidence="2" type="ORF">GCM10011413_21900</name>
</gene>
<reference evidence="2" key="4">
    <citation type="submission" date="2024-05" db="EMBL/GenBank/DDBJ databases">
        <authorList>
            <person name="Sun Q."/>
            <person name="Zhou Y."/>
        </authorList>
    </citation>
    <scope>NUCLEOTIDE SEQUENCE</scope>
    <source>
        <strain evidence="2">CGMCC 1.15644</strain>
    </source>
</reference>
<dbReference type="Proteomes" id="UP000622648">
    <property type="component" value="Unassembled WGS sequence"/>
</dbReference>
<accession>A0A4R2HK15</accession>
<reference evidence="3 4" key="3">
    <citation type="submission" date="2019-03" db="EMBL/GenBank/DDBJ databases">
        <title>Genomic Encyclopedia of Type Strains, Phase IV (KMG-IV): sequencing the most valuable type-strain genomes for metagenomic binning, comparative biology and taxonomic classification.</title>
        <authorList>
            <person name="Goeker M."/>
        </authorList>
    </citation>
    <scope>NUCLEOTIDE SEQUENCE [LARGE SCALE GENOMIC DNA]</scope>
    <source>
        <strain evidence="3 4">DSM 103236</strain>
    </source>
</reference>
<dbReference type="Pfam" id="PF14344">
    <property type="entry name" value="DUF4397"/>
    <property type="match status" value="1"/>
</dbReference>
<reference evidence="2" key="1">
    <citation type="journal article" date="2014" name="Int. J. Syst. Evol. Microbiol.">
        <title>Complete genome of a new Firmicutes species belonging to the dominant human colonic microbiota ('Ruminococcus bicirculans') reveals two chromosomes and a selective capacity to utilize plant glucans.</title>
        <authorList>
            <consortium name="NISC Comparative Sequencing Program"/>
            <person name="Wegmann U."/>
            <person name="Louis P."/>
            <person name="Goesmann A."/>
            <person name="Henrissat B."/>
            <person name="Duncan S.H."/>
            <person name="Flint H.J."/>
        </authorList>
    </citation>
    <scope>NUCLEOTIDE SEQUENCE</scope>
    <source>
        <strain evidence="2">CGMCC 1.15644</strain>
    </source>
</reference>
<feature type="domain" description="DUF4397" evidence="1">
    <location>
        <begin position="38"/>
        <end position="151"/>
    </location>
</feature>
<protein>
    <submittedName>
        <fullName evidence="3">Uncharacterized protein DUF4397</fullName>
    </submittedName>
</protein>
<evidence type="ECO:0000313" key="4">
    <source>
        <dbReference type="Proteomes" id="UP000295684"/>
    </source>
</evidence>
<evidence type="ECO:0000313" key="2">
    <source>
        <dbReference type="EMBL" id="GGE55143.1"/>
    </source>
</evidence>
<organism evidence="3 4">
    <name type="scientific">Pedobacter psychrotolerans</name>
    <dbReference type="NCBI Taxonomy" id="1843235"/>
    <lineage>
        <taxon>Bacteria</taxon>
        <taxon>Pseudomonadati</taxon>
        <taxon>Bacteroidota</taxon>
        <taxon>Sphingobacteriia</taxon>
        <taxon>Sphingobacteriales</taxon>
        <taxon>Sphingobacteriaceae</taxon>
        <taxon>Pedobacter</taxon>
    </lineage>
</organism>
<dbReference type="OrthoDB" id="9792011at2"/>
<evidence type="ECO:0000259" key="1">
    <source>
        <dbReference type="Pfam" id="PF14344"/>
    </source>
</evidence>
<keyword evidence="5" id="KW-1185">Reference proteome</keyword>
<evidence type="ECO:0000313" key="5">
    <source>
        <dbReference type="Proteomes" id="UP000622648"/>
    </source>
</evidence>
<name>A0A4R2HK15_9SPHI</name>
<dbReference type="EMBL" id="SLWO01000002">
    <property type="protein sequence ID" value="TCO29226.1"/>
    <property type="molecule type" value="Genomic_DNA"/>
</dbReference>
<dbReference type="InterPro" id="IPR025510">
    <property type="entry name" value="DUF4397"/>
</dbReference>
<comment type="caution">
    <text evidence="3">The sequence shown here is derived from an EMBL/GenBank/DDBJ whole genome shotgun (WGS) entry which is preliminary data.</text>
</comment>
<dbReference type="Proteomes" id="UP000295684">
    <property type="component" value="Unassembled WGS sequence"/>
</dbReference>